<evidence type="ECO:0000313" key="2">
    <source>
        <dbReference type="Proteomes" id="UP000076858"/>
    </source>
</evidence>
<dbReference type="Proteomes" id="UP000076858">
    <property type="component" value="Unassembled WGS sequence"/>
</dbReference>
<protein>
    <submittedName>
        <fullName evidence="1">Uncharacterized protein</fullName>
    </submittedName>
</protein>
<evidence type="ECO:0000313" key="1">
    <source>
        <dbReference type="EMBL" id="KZS12321.1"/>
    </source>
</evidence>
<gene>
    <name evidence="1" type="ORF">APZ42_022441</name>
</gene>
<organism evidence="1 2">
    <name type="scientific">Daphnia magna</name>
    <dbReference type="NCBI Taxonomy" id="35525"/>
    <lineage>
        <taxon>Eukaryota</taxon>
        <taxon>Metazoa</taxon>
        <taxon>Ecdysozoa</taxon>
        <taxon>Arthropoda</taxon>
        <taxon>Crustacea</taxon>
        <taxon>Branchiopoda</taxon>
        <taxon>Diplostraca</taxon>
        <taxon>Cladocera</taxon>
        <taxon>Anomopoda</taxon>
        <taxon>Daphniidae</taxon>
        <taxon>Daphnia</taxon>
    </lineage>
</organism>
<keyword evidence="2" id="KW-1185">Reference proteome</keyword>
<dbReference type="EMBL" id="LRGB01001361">
    <property type="protein sequence ID" value="KZS12321.1"/>
    <property type="molecule type" value="Genomic_DNA"/>
</dbReference>
<dbReference type="AlphaFoldDB" id="A0A164VHA1"/>
<name>A0A164VHA1_9CRUS</name>
<comment type="caution">
    <text evidence="1">The sequence shown here is derived from an EMBL/GenBank/DDBJ whole genome shotgun (WGS) entry which is preliminary data.</text>
</comment>
<sequence>MNEVYRAHVRRLPRLRQSINCGGSIFLFCFLNALTQQIATTSQKNIQAFVRMDIEASFLPRVIGSDIEDSDQDV</sequence>
<reference evidence="1 2" key="1">
    <citation type="submission" date="2016-03" db="EMBL/GenBank/DDBJ databases">
        <title>EvidentialGene: Evidence-directed Construction of Genes on Genomes.</title>
        <authorList>
            <person name="Gilbert D.G."/>
            <person name="Choi J.-H."/>
            <person name="Mockaitis K."/>
            <person name="Colbourne J."/>
            <person name="Pfrender M."/>
        </authorList>
    </citation>
    <scope>NUCLEOTIDE SEQUENCE [LARGE SCALE GENOMIC DNA]</scope>
    <source>
        <strain evidence="1 2">Xinb3</strain>
        <tissue evidence="1">Complete organism</tissue>
    </source>
</reference>
<proteinExistence type="predicted"/>
<accession>A0A164VHA1</accession>